<dbReference type="EMBL" id="QKYT01000848">
    <property type="protein sequence ID" value="RIA81094.1"/>
    <property type="molecule type" value="Genomic_DNA"/>
</dbReference>
<protein>
    <submittedName>
        <fullName evidence="1">Uncharacterized protein</fullName>
    </submittedName>
</protein>
<dbReference type="SUPFAM" id="SSF69322">
    <property type="entry name" value="Tricorn protease domain 2"/>
    <property type="match status" value="1"/>
</dbReference>
<dbReference type="AlphaFoldDB" id="A0A397SF84"/>
<comment type="caution">
    <text evidence="1">The sequence shown here is derived from an EMBL/GenBank/DDBJ whole genome shotgun (WGS) entry which is preliminary data.</text>
</comment>
<organism evidence="1 2">
    <name type="scientific">Glomus cerebriforme</name>
    <dbReference type="NCBI Taxonomy" id="658196"/>
    <lineage>
        <taxon>Eukaryota</taxon>
        <taxon>Fungi</taxon>
        <taxon>Fungi incertae sedis</taxon>
        <taxon>Mucoromycota</taxon>
        <taxon>Glomeromycotina</taxon>
        <taxon>Glomeromycetes</taxon>
        <taxon>Glomerales</taxon>
        <taxon>Glomeraceae</taxon>
        <taxon>Glomus</taxon>
    </lineage>
</organism>
<dbReference type="Proteomes" id="UP000265703">
    <property type="component" value="Unassembled WGS sequence"/>
</dbReference>
<sequence length="456" mass="54170">MSDILVKINVDKIEYNMDEIEFDIDKPHKGKPITKIEVSPNEKYLVTYSQKYCSIVGWNVDKDEGQLKPDYCHIIKNHYFINQLCVSDDKKLAYIYNDRKSLKIIDMKDNNDQEMKLSDSLRKFYCTFNLKILDDVKFVGISNHDKYDKLYLFSNNHIHEWNIQGKTIITIFMNKFEKKDIGISSNKRFICIRFDDKIIIYSIELKIPIATLYIDNGRLRENNQLPREYQTDSLPNLPNNILVKTKYAFGILDGHIWKFKLESKISKIKFSFQYSDELENENNKIIESWNVYLDKYKSLVIKFNKEQKSIQDLIKWNVEVDEEKIKLQIFKKNDGLDLICTKEIDAYFLESSYVLTNNNIVILTTTGLFIYNFNEKLQNQHKKVFSKPTLPLPNYDSFKLNDEWVSYLKNNKEILLKYGVELLSFAIKEHKLELDEIYRKCIIYFKEDLSDNKITS</sequence>
<evidence type="ECO:0000313" key="1">
    <source>
        <dbReference type="EMBL" id="RIA81094.1"/>
    </source>
</evidence>
<dbReference type="OrthoDB" id="2386741at2759"/>
<dbReference type="InterPro" id="IPR015943">
    <property type="entry name" value="WD40/YVTN_repeat-like_dom_sf"/>
</dbReference>
<gene>
    <name evidence="1" type="ORF">C1645_837542</name>
</gene>
<reference evidence="1 2" key="1">
    <citation type="submission" date="2018-06" db="EMBL/GenBank/DDBJ databases">
        <title>Comparative genomics reveals the genomic features of Rhizophagus irregularis, R. cerebriforme, R. diaphanum and Gigaspora rosea, and their symbiotic lifestyle signature.</title>
        <authorList>
            <person name="Morin E."/>
            <person name="San Clemente H."/>
            <person name="Chen E.C.H."/>
            <person name="De La Providencia I."/>
            <person name="Hainaut M."/>
            <person name="Kuo A."/>
            <person name="Kohler A."/>
            <person name="Murat C."/>
            <person name="Tang N."/>
            <person name="Roy S."/>
            <person name="Loubradou J."/>
            <person name="Henrissat B."/>
            <person name="Grigoriev I.V."/>
            <person name="Corradi N."/>
            <person name="Roux C."/>
            <person name="Martin F.M."/>
        </authorList>
    </citation>
    <scope>NUCLEOTIDE SEQUENCE [LARGE SCALE GENOMIC DNA]</scope>
    <source>
        <strain evidence="1 2">DAOM 227022</strain>
    </source>
</reference>
<proteinExistence type="predicted"/>
<accession>A0A397SF84</accession>
<dbReference type="STRING" id="658196.A0A397SF84"/>
<evidence type="ECO:0000313" key="2">
    <source>
        <dbReference type="Proteomes" id="UP000265703"/>
    </source>
</evidence>
<name>A0A397SF84_9GLOM</name>
<keyword evidence="2" id="KW-1185">Reference proteome</keyword>
<dbReference type="Gene3D" id="2.130.10.10">
    <property type="entry name" value="YVTN repeat-like/Quinoprotein amine dehydrogenase"/>
    <property type="match status" value="1"/>
</dbReference>